<proteinExistence type="predicted"/>
<name>A0ABW5N036_9FLAO</name>
<organism evidence="1 2">
    <name type="scientific">Croceitalea marina</name>
    <dbReference type="NCBI Taxonomy" id="1775166"/>
    <lineage>
        <taxon>Bacteria</taxon>
        <taxon>Pseudomonadati</taxon>
        <taxon>Bacteroidota</taxon>
        <taxon>Flavobacteriia</taxon>
        <taxon>Flavobacteriales</taxon>
        <taxon>Flavobacteriaceae</taxon>
        <taxon>Croceitalea</taxon>
    </lineage>
</organism>
<keyword evidence="2" id="KW-1185">Reference proteome</keyword>
<sequence>NTQIESIFLVAHFHPPHYAHFGPPRVAQFNPPQVVYYARFLHLEVELEKIGYVKESDENHNILVHKIKSNKEIDYSPKTTVSEYDKNYYNDILKLPFYSFNHELLYKSSTAETVRLLYQPFMAKLHVLDKEKIGGITDEDIKVALQQISFLTKITNEKVEKLILSEYHNKVGDLLYFINYRPFYTGDVEERKDIHNKFSAQKLYRISLQILGAKDKHLIDILFDNYIDAWPKNNLKTHPRFEEIKMLGSGLSDLGDAYLCSIDKSTNIIDWSLYKSTVSLFNGEIEISTKREEIRNLFESGNLNRVLGCYLMSSFFYYLNQDHSKAAFQYIKVMHLIEMNSLRIAKVLDRPNNIVTKKDFFRNVTDMVMKILSSIYRSYNASTRQEIERMKEIFKIRREEIDENYFHYILNNLPSISEAQEILMLYRLIKLRFGVFDKNWNELKKDFTLYNPSKYANLNGMYGRLNSLYVKIRFNYGTFERKMRELMGKKRGEEIPASFESIWEKMTPEEDHEIIRYLISDTIYCLTETIRILKVFGATYISNHSTFAFAYEKRAAWCEYFEAYDIQERDVGIFMNYKGSSKLYMTTRNLIGSQAMPNLKAKYNYEKAAFHFTEALETHESRFTYDRFTESLYYLEDDFNDNHIHFFAALERYKINLGKVKRKLDYCNEKLKVSKIYGVDMYDYKEKQQ</sequence>
<protein>
    <submittedName>
        <fullName evidence="1">Uncharacterized protein</fullName>
    </submittedName>
</protein>
<dbReference type="RefSeq" id="WP_377767676.1">
    <property type="nucleotide sequence ID" value="NZ_JBHULB010000065.1"/>
</dbReference>
<accession>A0ABW5N036</accession>
<evidence type="ECO:0000313" key="2">
    <source>
        <dbReference type="Proteomes" id="UP001597526"/>
    </source>
</evidence>
<feature type="non-terminal residue" evidence="1">
    <location>
        <position position="1"/>
    </location>
</feature>
<comment type="caution">
    <text evidence="1">The sequence shown here is derived from an EMBL/GenBank/DDBJ whole genome shotgun (WGS) entry which is preliminary data.</text>
</comment>
<dbReference type="Proteomes" id="UP001597526">
    <property type="component" value="Unassembled WGS sequence"/>
</dbReference>
<gene>
    <name evidence="1" type="ORF">ACFSQJ_14425</name>
</gene>
<dbReference type="EMBL" id="JBHULB010000065">
    <property type="protein sequence ID" value="MFD2588136.1"/>
    <property type="molecule type" value="Genomic_DNA"/>
</dbReference>
<evidence type="ECO:0000313" key="1">
    <source>
        <dbReference type="EMBL" id="MFD2588136.1"/>
    </source>
</evidence>
<reference evidence="2" key="1">
    <citation type="journal article" date="2019" name="Int. J. Syst. Evol. Microbiol.">
        <title>The Global Catalogue of Microorganisms (GCM) 10K type strain sequencing project: providing services to taxonomists for standard genome sequencing and annotation.</title>
        <authorList>
            <consortium name="The Broad Institute Genomics Platform"/>
            <consortium name="The Broad Institute Genome Sequencing Center for Infectious Disease"/>
            <person name="Wu L."/>
            <person name="Ma J."/>
        </authorList>
    </citation>
    <scope>NUCLEOTIDE SEQUENCE [LARGE SCALE GENOMIC DNA]</scope>
    <source>
        <strain evidence="2">KCTC 52368</strain>
    </source>
</reference>